<dbReference type="OrthoDB" id="360746at2759"/>
<accession>A0A2H6KB82</accession>
<dbReference type="RefSeq" id="XP_028866490.1">
    <property type="nucleotide sequence ID" value="XM_029010657.1"/>
</dbReference>
<organism evidence="1 2">
    <name type="scientific">Babesia ovata</name>
    <dbReference type="NCBI Taxonomy" id="189622"/>
    <lineage>
        <taxon>Eukaryota</taxon>
        <taxon>Sar</taxon>
        <taxon>Alveolata</taxon>
        <taxon>Apicomplexa</taxon>
        <taxon>Aconoidasida</taxon>
        <taxon>Piroplasmida</taxon>
        <taxon>Babesiidae</taxon>
        <taxon>Babesia</taxon>
    </lineage>
</organism>
<keyword evidence="1" id="KW-0378">Hydrolase</keyword>
<protein>
    <submittedName>
        <fullName evidence="1">3-5 exonuclease domain containing protein, putative</fullName>
    </submittedName>
</protein>
<keyword evidence="1" id="KW-0540">Nuclease</keyword>
<dbReference type="AlphaFoldDB" id="A0A2H6KB82"/>
<keyword evidence="1" id="KW-0269">Exonuclease</keyword>
<dbReference type="VEuPathDB" id="PiroplasmaDB:BOVATA_017400"/>
<dbReference type="EMBL" id="BDSA01000002">
    <property type="protein sequence ID" value="GBE60247.1"/>
    <property type="molecule type" value="Genomic_DNA"/>
</dbReference>
<sequence>MVEVLPQLCAIGDRHTLVANVVFHFVGSSNVPSERMSRYFKHGYLQALNYVYSDRSFKEPPLAFSSVQHAREIIFSPLNRRLVREVSPAMRPQPLEDLAGNVEAALYRFAMYNTRAKEYVCVNGLFRAVGAREFSRTVRLLRLHHKLLDTLEASTINEYFVDTFADASEIAQLEAVDMALTLLQQQGHPDLYAPFVAGSWRAADVLQQVVESESKTALEQFFASAPQSTISQACDMLRSTDIKTGLLRFPWGYVESQNLIMRRNEDTAAITGKTLEDGNDVKLEDNDEEIEEFREYTNLPHTVDTVADVIHMLKSLKRYAQQHAETRDGLVSVHIERDAVAFATPRSTFIVDLLVSDPLYQSTLFQLLAWLWSNSGLVKIGHNLLPKVAKLASQFDRPFTAYVNMVDLRNQRSSTGPQIGDEAVTRFKPSGDPIRRLFNVYAGISRTLKGLLQEYNIAVPHFDRQWSAEQRPICPSRARYMEQMATSMLSIEEQLRDDGWMPTDFCDLSSYDNGKLVAGGIFKHEIERACEELEQRIENALL</sequence>
<reference evidence="1 2" key="1">
    <citation type="journal article" date="2017" name="BMC Genomics">
        <title>Whole-genome assembly of Babesia ovata and comparative genomics between closely related pathogens.</title>
        <authorList>
            <person name="Yamagishi J."/>
            <person name="Asada M."/>
            <person name="Hakimi H."/>
            <person name="Tanaka T.Q."/>
            <person name="Sugimoto C."/>
            <person name="Kawazu S."/>
        </authorList>
    </citation>
    <scope>NUCLEOTIDE SEQUENCE [LARGE SCALE GENOMIC DNA]</scope>
    <source>
        <strain evidence="1 2">Miyake</strain>
    </source>
</reference>
<evidence type="ECO:0000313" key="1">
    <source>
        <dbReference type="EMBL" id="GBE60247.1"/>
    </source>
</evidence>
<dbReference type="GO" id="GO:0004527">
    <property type="term" value="F:exonuclease activity"/>
    <property type="evidence" value="ECO:0007669"/>
    <property type="project" value="UniProtKB-KW"/>
</dbReference>
<name>A0A2H6KB82_9APIC</name>
<gene>
    <name evidence="1" type="ORF">BOVATA_017400</name>
</gene>
<proteinExistence type="predicted"/>
<comment type="caution">
    <text evidence="1">The sequence shown here is derived from an EMBL/GenBank/DDBJ whole genome shotgun (WGS) entry which is preliminary data.</text>
</comment>
<dbReference type="Proteomes" id="UP000236319">
    <property type="component" value="Unassembled WGS sequence"/>
</dbReference>
<dbReference type="GeneID" id="39874017"/>
<keyword evidence="2" id="KW-1185">Reference proteome</keyword>
<evidence type="ECO:0000313" key="2">
    <source>
        <dbReference type="Proteomes" id="UP000236319"/>
    </source>
</evidence>